<protein>
    <submittedName>
        <fullName evidence="1">Uncharacterized protein</fullName>
    </submittedName>
</protein>
<accession>A0ABN9RL19</accession>
<dbReference type="Proteomes" id="UP001189429">
    <property type="component" value="Unassembled WGS sequence"/>
</dbReference>
<name>A0ABN9RL19_9DINO</name>
<proteinExistence type="predicted"/>
<keyword evidence="2" id="KW-1185">Reference proteome</keyword>
<feature type="non-terminal residue" evidence="1">
    <location>
        <position position="1"/>
    </location>
</feature>
<organism evidence="1 2">
    <name type="scientific">Prorocentrum cordatum</name>
    <dbReference type="NCBI Taxonomy" id="2364126"/>
    <lineage>
        <taxon>Eukaryota</taxon>
        <taxon>Sar</taxon>
        <taxon>Alveolata</taxon>
        <taxon>Dinophyceae</taxon>
        <taxon>Prorocentrales</taxon>
        <taxon>Prorocentraceae</taxon>
        <taxon>Prorocentrum</taxon>
    </lineage>
</organism>
<sequence length="115" mass="12941">PSSGQELIWELAAVSAVLRRWSMLDPGAGPWCLRAGAADGPVMHQSVRDDCKPVVFKNGERQRFPSPTKKISALRRLRTQRGVVKELQWKESDDGAPRLDLERCRISHQAARPKQ</sequence>
<reference evidence="1" key="1">
    <citation type="submission" date="2023-10" db="EMBL/GenBank/DDBJ databases">
        <authorList>
            <person name="Chen Y."/>
            <person name="Shah S."/>
            <person name="Dougan E. K."/>
            <person name="Thang M."/>
            <person name="Chan C."/>
        </authorList>
    </citation>
    <scope>NUCLEOTIDE SEQUENCE [LARGE SCALE GENOMIC DNA]</scope>
</reference>
<gene>
    <name evidence="1" type="ORF">PCOR1329_LOCUS21727</name>
</gene>
<evidence type="ECO:0000313" key="1">
    <source>
        <dbReference type="EMBL" id="CAK0819844.1"/>
    </source>
</evidence>
<evidence type="ECO:0000313" key="2">
    <source>
        <dbReference type="Proteomes" id="UP001189429"/>
    </source>
</evidence>
<dbReference type="EMBL" id="CAUYUJ010007185">
    <property type="protein sequence ID" value="CAK0819844.1"/>
    <property type="molecule type" value="Genomic_DNA"/>
</dbReference>
<comment type="caution">
    <text evidence="1">The sequence shown here is derived from an EMBL/GenBank/DDBJ whole genome shotgun (WGS) entry which is preliminary data.</text>
</comment>
<feature type="non-terminal residue" evidence="1">
    <location>
        <position position="115"/>
    </location>
</feature>